<keyword evidence="1" id="KW-0812">Transmembrane</keyword>
<evidence type="ECO:0000313" key="2">
    <source>
        <dbReference type="EMBL" id="PAV75116.1"/>
    </source>
</evidence>
<dbReference type="Proteomes" id="UP000218231">
    <property type="component" value="Unassembled WGS sequence"/>
</dbReference>
<evidence type="ECO:0000313" key="3">
    <source>
        <dbReference type="Proteomes" id="UP000218231"/>
    </source>
</evidence>
<organism evidence="2 3">
    <name type="scientific">Diploscapter pachys</name>
    <dbReference type="NCBI Taxonomy" id="2018661"/>
    <lineage>
        <taxon>Eukaryota</taxon>
        <taxon>Metazoa</taxon>
        <taxon>Ecdysozoa</taxon>
        <taxon>Nematoda</taxon>
        <taxon>Chromadorea</taxon>
        <taxon>Rhabditida</taxon>
        <taxon>Rhabditina</taxon>
        <taxon>Rhabditomorpha</taxon>
        <taxon>Rhabditoidea</taxon>
        <taxon>Rhabditidae</taxon>
        <taxon>Diploscapter</taxon>
    </lineage>
</organism>
<protein>
    <submittedName>
        <fullName evidence="2">Uncharacterized protein</fullName>
    </submittedName>
</protein>
<gene>
    <name evidence="2" type="ORF">WR25_05469</name>
</gene>
<accession>A0A2A2KM90</accession>
<sequence>MSYSWAEALLASLLITAFQWVCMYATLLIFCSSPKRKISKADRGELYSQRLVNDAAVVGASIEDLKSREPE</sequence>
<reference evidence="2 3" key="1">
    <citation type="journal article" date="2017" name="Curr. Biol.">
        <title>Genome architecture and evolution of a unichromosomal asexual nematode.</title>
        <authorList>
            <person name="Fradin H."/>
            <person name="Zegar C."/>
            <person name="Gutwein M."/>
            <person name="Lucas J."/>
            <person name="Kovtun M."/>
            <person name="Corcoran D."/>
            <person name="Baugh L.R."/>
            <person name="Kiontke K."/>
            <person name="Gunsalus K."/>
            <person name="Fitch D.H."/>
            <person name="Piano F."/>
        </authorList>
    </citation>
    <scope>NUCLEOTIDE SEQUENCE [LARGE SCALE GENOMIC DNA]</scope>
    <source>
        <strain evidence="2">PF1309</strain>
    </source>
</reference>
<comment type="caution">
    <text evidence="2">The sequence shown here is derived from an EMBL/GenBank/DDBJ whole genome shotgun (WGS) entry which is preliminary data.</text>
</comment>
<evidence type="ECO:0000256" key="1">
    <source>
        <dbReference type="SAM" id="Phobius"/>
    </source>
</evidence>
<proteinExistence type="predicted"/>
<keyword evidence="1" id="KW-0472">Membrane</keyword>
<name>A0A2A2KM90_9BILA</name>
<keyword evidence="3" id="KW-1185">Reference proteome</keyword>
<dbReference type="AlphaFoldDB" id="A0A2A2KM90"/>
<feature type="transmembrane region" description="Helical" evidence="1">
    <location>
        <begin position="6"/>
        <end position="30"/>
    </location>
</feature>
<dbReference type="EMBL" id="LIAE01008212">
    <property type="protein sequence ID" value="PAV75116.1"/>
    <property type="molecule type" value="Genomic_DNA"/>
</dbReference>
<keyword evidence="1" id="KW-1133">Transmembrane helix</keyword>